<keyword evidence="2" id="KW-1185">Reference proteome</keyword>
<dbReference type="EMBL" id="LSSM01002068">
    <property type="protein sequence ID" value="OMJ23233.1"/>
    <property type="molecule type" value="Genomic_DNA"/>
</dbReference>
<proteinExistence type="predicted"/>
<reference evidence="2" key="1">
    <citation type="submission" date="2017-01" db="EMBL/GenBank/DDBJ databases">
        <authorList>
            <person name="Wang Y."/>
            <person name="White M."/>
            <person name="Kvist S."/>
            <person name="Moncalvo J.-M."/>
        </authorList>
    </citation>
    <scope>NUCLEOTIDE SEQUENCE [LARGE SCALE GENOMIC DNA]</scope>
    <source>
        <strain evidence="2">ID-206-W2</strain>
    </source>
</reference>
<dbReference type="Proteomes" id="UP000187429">
    <property type="component" value="Unassembled WGS sequence"/>
</dbReference>
<evidence type="ECO:0000313" key="1">
    <source>
        <dbReference type="EMBL" id="OMJ23233.1"/>
    </source>
</evidence>
<dbReference type="AlphaFoldDB" id="A0A1R1Y8L5"/>
<gene>
    <name evidence="1" type="ORF">AYI69_g5057</name>
</gene>
<name>A0A1R1Y8L5_9FUNG</name>
<organism evidence="1 2">
    <name type="scientific">Smittium culicis</name>
    <dbReference type="NCBI Taxonomy" id="133412"/>
    <lineage>
        <taxon>Eukaryota</taxon>
        <taxon>Fungi</taxon>
        <taxon>Fungi incertae sedis</taxon>
        <taxon>Zoopagomycota</taxon>
        <taxon>Kickxellomycotina</taxon>
        <taxon>Harpellomycetes</taxon>
        <taxon>Harpellales</taxon>
        <taxon>Legeriomycetaceae</taxon>
        <taxon>Smittium</taxon>
    </lineage>
</organism>
<evidence type="ECO:0000313" key="2">
    <source>
        <dbReference type="Proteomes" id="UP000187429"/>
    </source>
</evidence>
<protein>
    <submittedName>
        <fullName evidence="1">Uncharacterized protein</fullName>
    </submittedName>
</protein>
<sequence>MYDSRNNLSHVFTFTFLNTCGVPWKSVCENIATVGTPASSGSSGFVGYFAIGVPVGSLAAPTSCTIGATAAAFAATLHRLTGAAPAATALELLPPTTATTAGTLVGAGAGAAATTGLAIDGFRIIKLGCGTATIGIVT</sequence>
<accession>A0A1R1Y8L5</accession>
<comment type="caution">
    <text evidence="1">The sequence shown here is derived from an EMBL/GenBank/DDBJ whole genome shotgun (WGS) entry which is preliminary data.</text>
</comment>